<feature type="transmembrane region" description="Helical" evidence="17">
    <location>
        <begin position="318"/>
        <end position="343"/>
    </location>
</feature>
<keyword evidence="7 17" id="KW-0679">Respiratory chain</keyword>
<dbReference type="EC" id="7.1.1.2" evidence="4 17"/>
<evidence type="ECO:0000256" key="16">
    <source>
        <dbReference type="ARBA" id="ARBA00049551"/>
    </source>
</evidence>
<proteinExistence type="inferred from homology"/>
<keyword evidence="6 17" id="KW-0813">Transport</keyword>
<evidence type="ECO:0000256" key="11">
    <source>
        <dbReference type="ARBA" id="ARBA00022989"/>
    </source>
</evidence>
<feature type="transmembrane region" description="Helical" evidence="17">
    <location>
        <begin position="230"/>
        <end position="252"/>
    </location>
</feature>
<feature type="transmembrane region" description="Helical" evidence="17">
    <location>
        <begin position="125"/>
        <end position="146"/>
    </location>
</feature>
<feature type="transmembrane region" description="Helical" evidence="17">
    <location>
        <begin position="288"/>
        <end position="309"/>
    </location>
</feature>
<feature type="domain" description="NADH:quinone oxidoreductase/Mrp antiporter transmembrane" evidence="18">
    <location>
        <begin position="92"/>
        <end position="371"/>
    </location>
</feature>
<comment type="subcellular location">
    <subcellularLocation>
        <location evidence="2 17">Mitochondrion membrane</location>
        <topology evidence="2 17">Multi-pass membrane protein</topology>
    </subcellularLocation>
</comment>
<dbReference type="InterPro" id="IPR003918">
    <property type="entry name" value="NADH_UbQ_OxRdtase"/>
</dbReference>
<evidence type="ECO:0000256" key="17">
    <source>
        <dbReference type="RuleBase" id="RU003297"/>
    </source>
</evidence>
<reference evidence="19" key="1">
    <citation type="submission" date="2023-05" db="EMBL/GenBank/DDBJ databases">
        <authorList>
            <person name="Yuan B."/>
            <person name="He G."/>
            <person name="Dong W."/>
        </authorList>
    </citation>
    <scope>NUCLEOTIDE SEQUENCE</scope>
</reference>
<keyword evidence="13 17" id="KW-0830">Ubiquinone</keyword>
<evidence type="ECO:0000256" key="10">
    <source>
        <dbReference type="ARBA" id="ARBA00022982"/>
    </source>
</evidence>
<sequence length="431" mass="50367">MLTLSLIMLSFNKKIIFSLFKIFFLLFYFFFNLNSLNLFLNKDIIIMDEISFLMISLSLWILFLMFLSWKNSILKNFLFMTLLSNLILSFLSSNLFYFYIFFEITLIPMTLIVFIWGGQMERLKAALYMFTYTIFGSLPLLLMILYLNNTYYLSFFLLKFMNIHLNYFMCMFMLMGFLIKLPMYFFHLWLPKAHVEAPVTGSMILAGVMLKLGGYGIYRIFFILNWKSIFFLENFLFSISLISGLIISLICLSQIDLKILIAYSSVCHMSLIIGGIIGGSIWGEMGFILLMLSHGLCSSGLFCMANMYYERFFTRNMLLLKGMIQIFPSISLFWFILCVFNMSAPPSLNLLSEIFTMGSIMKFSILSFPLLILISFTSGFYSIILFLFIQHGKFLFLKSILNMKIIEYNVSILHIFPLCLYILNMNIFMTI</sequence>
<evidence type="ECO:0000256" key="13">
    <source>
        <dbReference type="ARBA" id="ARBA00023075"/>
    </source>
</evidence>
<comment type="catalytic activity">
    <reaction evidence="16 17">
        <text>a ubiquinone + NADH + 5 H(+)(in) = a ubiquinol + NAD(+) + 4 H(+)(out)</text>
        <dbReference type="Rhea" id="RHEA:29091"/>
        <dbReference type="Rhea" id="RHEA-COMP:9565"/>
        <dbReference type="Rhea" id="RHEA-COMP:9566"/>
        <dbReference type="ChEBI" id="CHEBI:15378"/>
        <dbReference type="ChEBI" id="CHEBI:16389"/>
        <dbReference type="ChEBI" id="CHEBI:17976"/>
        <dbReference type="ChEBI" id="CHEBI:57540"/>
        <dbReference type="ChEBI" id="CHEBI:57945"/>
        <dbReference type="EC" id="7.1.1.2"/>
    </reaction>
</comment>
<name>A0AAU6QE16_9ACAR</name>
<feature type="transmembrane region" description="Helical" evidence="17">
    <location>
        <begin position="15"/>
        <end position="33"/>
    </location>
</feature>
<dbReference type="Pfam" id="PF00361">
    <property type="entry name" value="Proton_antipo_M"/>
    <property type="match status" value="1"/>
</dbReference>
<dbReference type="EMBL" id="OR002188">
    <property type="protein sequence ID" value="WYM44986.1"/>
    <property type="molecule type" value="Genomic_DNA"/>
</dbReference>
<geneLocation type="mitochondrion" evidence="19"/>
<dbReference type="PANTHER" id="PTHR43507:SF20">
    <property type="entry name" value="NADH-UBIQUINONE OXIDOREDUCTASE CHAIN 4"/>
    <property type="match status" value="1"/>
</dbReference>
<evidence type="ECO:0000256" key="15">
    <source>
        <dbReference type="ARBA" id="ARBA00023136"/>
    </source>
</evidence>
<evidence type="ECO:0000256" key="9">
    <source>
        <dbReference type="ARBA" id="ARBA00022967"/>
    </source>
</evidence>
<feature type="transmembrane region" description="Helical" evidence="17">
    <location>
        <begin position="363"/>
        <end position="389"/>
    </location>
</feature>
<feature type="transmembrane region" description="Helical" evidence="17">
    <location>
        <begin position="259"/>
        <end position="282"/>
    </location>
</feature>
<accession>A0AAU6QE16</accession>
<keyword evidence="8 17" id="KW-0812">Transmembrane</keyword>
<evidence type="ECO:0000256" key="1">
    <source>
        <dbReference type="ARBA" id="ARBA00003257"/>
    </source>
</evidence>
<evidence type="ECO:0000256" key="7">
    <source>
        <dbReference type="ARBA" id="ARBA00022660"/>
    </source>
</evidence>
<feature type="transmembrane region" description="Helical" evidence="17">
    <location>
        <begin position="97"/>
        <end position="118"/>
    </location>
</feature>
<keyword evidence="10 17" id="KW-0249">Electron transport</keyword>
<evidence type="ECO:0000259" key="18">
    <source>
        <dbReference type="Pfam" id="PF00361"/>
    </source>
</evidence>
<feature type="transmembrane region" description="Helical" evidence="17">
    <location>
        <begin position="410"/>
        <end position="429"/>
    </location>
</feature>
<dbReference type="PRINTS" id="PR01437">
    <property type="entry name" value="NUOXDRDTASE4"/>
</dbReference>
<organism evidence="19">
    <name type="scientific">Laelaps chini</name>
    <dbReference type="NCBI Taxonomy" id="2902761"/>
    <lineage>
        <taxon>Eukaryota</taxon>
        <taxon>Metazoa</taxon>
        <taxon>Ecdysozoa</taxon>
        <taxon>Arthropoda</taxon>
        <taxon>Chelicerata</taxon>
        <taxon>Arachnida</taxon>
        <taxon>Acari</taxon>
        <taxon>Parasitiformes</taxon>
        <taxon>Mesostigmata</taxon>
        <taxon>Gamasina</taxon>
        <taxon>Dermanyssoidea</taxon>
        <taxon>Laelapidae</taxon>
        <taxon>Laelaps</taxon>
    </lineage>
</organism>
<protein>
    <recommendedName>
        <fullName evidence="5 17">NADH-ubiquinone oxidoreductase chain 4</fullName>
        <ecNumber evidence="4 17">7.1.1.2</ecNumber>
    </recommendedName>
</protein>
<comment type="similarity">
    <text evidence="3 17">Belongs to the complex I subunit 4 family.</text>
</comment>
<keyword evidence="12 17" id="KW-0520">NAD</keyword>
<evidence type="ECO:0000256" key="3">
    <source>
        <dbReference type="ARBA" id="ARBA00009025"/>
    </source>
</evidence>
<keyword evidence="14 17" id="KW-0496">Mitochondrion</keyword>
<dbReference type="GO" id="GO:0003954">
    <property type="term" value="F:NADH dehydrogenase activity"/>
    <property type="evidence" value="ECO:0007669"/>
    <property type="project" value="TreeGrafter"/>
</dbReference>
<keyword evidence="11 17" id="KW-1133">Transmembrane helix</keyword>
<feature type="transmembrane region" description="Helical" evidence="17">
    <location>
        <begin position="166"/>
        <end position="190"/>
    </location>
</feature>
<dbReference type="GO" id="GO:0042773">
    <property type="term" value="P:ATP synthesis coupled electron transport"/>
    <property type="evidence" value="ECO:0007669"/>
    <property type="project" value="InterPro"/>
</dbReference>
<dbReference type="GO" id="GO:0008137">
    <property type="term" value="F:NADH dehydrogenase (ubiquinone) activity"/>
    <property type="evidence" value="ECO:0007669"/>
    <property type="project" value="UniProtKB-UniRule"/>
</dbReference>
<evidence type="ECO:0000256" key="14">
    <source>
        <dbReference type="ARBA" id="ARBA00023128"/>
    </source>
</evidence>
<evidence type="ECO:0000256" key="12">
    <source>
        <dbReference type="ARBA" id="ARBA00023027"/>
    </source>
</evidence>
<gene>
    <name evidence="19" type="primary">nad4</name>
</gene>
<feature type="transmembrane region" description="Helical" evidence="17">
    <location>
        <begin position="45"/>
        <end position="66"/>
    </location>
</feature>
<dbReference type="GO" id="GO:0048039">
    <property type="term" value="F:ubiquinone binding"/>
    <property type="evidence" value="ECO:0007669"/>
    <property type="project" value="TreeGrafter"/>
</dbReference>
<evidence type="ECO:0000256" key="4">
    <source>
        <dbReference type="ARBA" id="ARBA00012944"/>
    </source>
</evidence>
<evidence type="ECO:0000256" key="8">
    <source>
        <dbReference type="ARBA" id="ARBA00022692"/>
    </source>
</evidence>
<evidence type="ECO:0000256" key="2">
    <source>
        <dbReference type="ARBA" id="ARBA00004225"/>
    </source>
</evidence>
<dbReference type="GO" id="GO:0031966">
    <property type="term" value="C:mitochondrial membrane"/>
    <property type="evidence" value="ECO:0007669"/>
    <property type="project" value="UniProtKB-SubCell"/>
</dbReference>
<feature type="transmembrane region" description="Helical" evidence="17">
    <location>
        <begin position="202"/>
        <end position="224"/>
    </location>
</feature>
<dbReference type="InterPro" id="IPR001750">
    <property type="entry name" value="ND/Mrp_TM"/>
</dbReference>
<dbReference type="AlphaFoldDB" id="A0AAU6QE16"/>
<evidence type="ECO:0000256" key="6">
    <source>
        <dbReference type="ARBA" id="ARBA00022448"/>
    </source>
</evidence>
<dbReference type="PANTHER" id="PTHR43507">
    <property type="entry name" value="NADH-UBIQUINONE OXIDOREDUCTASE CHAIN 4"/>
    <property type="match status" value="1"/>
</dbReference>
<keyword evidence="15 17" id="KW-0472">Membrane</keyword>
<keyword evidence="9" id="KW-1278">Translocase</keyword>
<comment type="function">
    <text evidence="1">Core subunit of the mitochondrial membrane respiratory chain NADH dehydrogenase (Complex I) that is believed to belong to the minimal assembly required for catalysis. Complex I functions in the transfer of electrons from NADH to the respiratory chain. The immediate electron acceptor for the enzyme is believed to be ubiquinone.</text>
</comment>
<evidence type="ECO:0000313" key="19">
    <source>
        <dbReference type="EMBL" id="WYM44986.1"/>
    </source>
</evidence>
<dbReference type="GO" id="GO:0015990">
    <property type="term" value="P:electron transport coupled proton transport"/>
    <property type="evidence" value="ECO:0007669"/>
    <property type="project" value="TreeGrafter"/>
</dbReference>
<comment type="function">
    <text evidence="17">Core subunit of the mitochondrial membrane respiratory chain NADH dehydrogenase (Complex I) which catalyzes electron transfer from NADH through the respiratory chain, using ubiquinone as an electron acceptor. Essential for the catalytic activity and assembly of complex I.</text>
</comment>
<evidence type="ECO:0000256" key="5">
    <source>
        <dbReference type="ARBA" id="ARBA00021006"/>
    </source>
</evidence>